<dbReference type="FunFam" id="3.40.630.30:FF:000042">
    <property type="entry name" value="Glycylpeptide N-tetradecanoyltransferase"/>
    <property type="match status" value="1"/>
</dbReference>
<comment type="caution">
    <text evidence="14">The sequence shown here is derived from an EMBL/GenBank/DDBJ whole genome shotgun (WGS) entry which is preliminary data.</text>
</comment>
<dbReference type="EMBL" id="AJIL01000211">
    <property type="protein sequence ID" value="KNE91273.1"/>
    <property type="molecule type" value="Genomic_DNA"/>
</dbReference>
<sequence length="643" mass="71318">MSSESEDQGVLEYGSEVLRPRADVESDQAGETLGTQSASSRAGPSSNFSPPIAGQEDEEDDQEEEQEDANTLPGGSAGPSTKKKKKKSKGKALSKNSAEAPTHDESVVEGNSISEANKMIIEQIRAQNGDEVADRIGALGPKELAKMMDQIRLLEMMDGKSGGTHKNTKDMADHKFWATQPVRRLDEPDSSFEEGEIEPSKSEGEIRKTPLALPDGYEWCTLDLGDETQLRELYELLTVNYVEDDDAMFRFDYTAPFIEWALRPPGFVRDWHAGVRVASGKRRLIAFIAGIPMNLQVRSTRKACSEINFLCIHKKLRAKRLAPVLIKEITRRCNMQGVFQAIYTAGIFLPTPISRCQYFHRNLNPAKLIATGFSPQPRGVSIARLKRMYDCPAQPQVPGFREIEEKDVDAVAILLRRYMSRFDLIPVLSDEEVRHNFISGKGTGPVINGRRNQQVTWTFVVENPTTHSITDMVSFYHLPSTAMKCTPHQTIDAAYLFYYATTAASSCAHLGQPTHAEEEPSQVAVTEPVEQPNWSAETPEERLILKKRLICLMGDALTMAQQANFDVFNALTLMDNSLFVKELQFGAGDGYLHYYLFNWKVHQIRGGVPGEPGSEENALDPNTSGKQSIEAPGVGSGIGVVML</sequence>
<dbReference type="GO" id="GO:0004379">
    <property type="term" value="F:glycylpeptide N-tetradecanoyltransferase activity"/>
    <property type="evidence" value="ECO:0007669"/>
    <property type="project" value="UniProtKB-EC"/>
</dbReference>
<evidence type="ECO:0000256" key="9">
    <source>
        <dbReference type="RuleBase" id="RU000586"/>
    </source>
</evidence>
<dbReference type="AlphaFoldDB" id="A0A0L0UW48"/>
<feature type="region of interest" description="Disordered" evidence="11">
    <location>
        <begin position="1"/>
        <end position="111"/>
    </location>
</feature>
<evidence type="ECO:0000256" key="1">
    <source>
        <dbReference type="ARBA" id="ARBA00004496"/>
    </source>
</evidence>
<feature type="compositionally biased region" description="Polar residues" evidence="11">
    <location>
        <begin position="33"/>
        <end position="49"/>
    </location>
</feature>
<dbReference type="InterPro" id="IPR022677">
    <property type="entry name" value="NMT_C"/>
</dbReference>
<dbReference type="InterPro" id="IPR016181">
    <property type="entry name" value="Acyl_CoA_acyltransferase"/>
</dbReference>
<proteinExistence type="inferred from homology"/>
<dbReference type="Pfam" id="PF02799">
    <property type="entry name" value="NMT_C"/>
    <property type="match status" value="1"/>
</dbReference>
<feature type="compositionally biased region" description="Basic residues" evidence="11">
    <location>
        <begin position="81"/>
        <end position="92"/>
    </location>
</feature>
<feature type="compositionally biased region" description="Acidic residues" evidence="11">
    <location>
        <begin position="55"/>
        <end position="68"/>
    </location>
</feature>
<evidence type="ECO:0000256" key="5">
    <source>
        <dbReference type="ARBA" id="ARBA00022240"/>
    </source>
</evidence>
<evidence type="ECO:0000256" key="11">
    <source>
        <dbReference type="SAM" id="MobiDB-lite"/>
    </source>
</evidence>
<dbReference type="OrthoDB" id="60315at2759"/>
<dbReference type="Gene3D" id="3.40.630.30">
    <property type="match status" value="2"/>
</dbReference>
<evidence type="ECO:0000313" key="15">
    <source>
        <dbReference type="Proteomes" id="UP000054564"/>
    </source>
</evidence>
<accession>A0A0L0UW48</accession>
<evidence type="ECO:0000259" key="12">
    <source>
        <dbReference type="Pfam" id="PF01233"/>
    </source>
</evidence>
<dbReference type="GO" id="GO:0005737">
    <property type="term" value="C:cytoplasm"/>
    <property type="evidence" value="ECO:0007669"/>
    <property type="project" value="UniProtKB-SubCell"/>
</dbReference>
<evidence type="ECO:0000259" key="13">
    <source>
        <dbReference type="Pfam" id="PF02799"/>
    </source>
</evidence>
<dbReference type="SUPFAM" id="SSF55729">
    <property type="entry name" value="Acyl-CoA N-acyltransferases (Nat)"/>
    <property type="match status" value="2"/>
</dbReference>
<feature type="domain" description="Glycylpeptide N-tetradecanoyltransferase N-terminal" evidence="12">
    <location>
        <begin position="197"/>
        <end position="356"/>
    </location>
</feature>
<dbReference type="PANTHER" id="PTHR11377">
    <property type="entry name" value="N-MYRISTOYL TRANSFERASE"/>
    <property type="match status" value="1"/>
</dbReference>
<evidence type="ECO:0000256" key="10">
    <source>
        <dbReference type="RuleBase" id="RU004178"/>
    </source>
</evidence>
<feature type="region of interest" description="Disordered" evidence="11">
    <location>
        <begin position="608"/>
        <end position="628"/>
    </location>
</feature>
<evidence type="ECO:0000313" key="14">
    <source>
        <dbReference type="EMBL" id="KNE91273.1"/>
    </source>
</evidence>
<dbReference type="InterPro" id="IPR022676">
    <property type="entry name" value="NMT_N"/>
</dbReference>
<comment type="similarity">
    <text evidence="2 10">Belongs to the NMT family.</text>
</comment>
<dbReference type="EC" id="2.3.1.97" evidence="4 9"/>
<comment type="catalytic activity">
    <reaction evidence="9">
        <text>N-terminal glycyl-[protein] + tetradecanoyl-CoA = N-tetradecanoylglycyl-[protein] + CoA + H(+)</text>
        <dbReference type="Rhea" id="RHEA:15521"/>
        <dbReference type="Rhea" id="RHEA-COMP:12666"/>
        <dbReference type="Rhea" id="RHEA-COMP:12667"/>
        <dbReference type="ChEBI" id="CHEBI:15378"/>
        <dbReference type="ChEBI" id="CHEBI:57287"/>
        <dbReference type="ChEBI" id="CHEBI:57385"/>
        <dbReference type="ChEBI" id="CHEBI:64723"/>
        <dbReference type="ChEBI" id="CHEBI:133050"/>
        <dbReference type="EC" id="2.3.1.97"/>
    </reaction>
</comment>
<evidence type="ECO:0000256" key="6">
    <source>
        <dbReference type="ARBA" id="ARBA00022490"/>
    </source>
</evidence>
<dbReference type="PROSITE" id="PS00975">
    <property type="entry name" value="NMT_1"/>
    <property type="match status" value="1"/>
</dbReference>
<keyword evidence="15" id="KW-1185">Reference proteome</keyword>
<organism evidence="14 15">
    <name type="scientific">Puccinia striiformis f. sp. tritici PST-78</name>
    <dbReference type="NCBI Taxonomy" id="1165861"/>
    <lineage>
        <taxon>Eukaryota</taxon>
        <taxon>Fungi</taxon>
        <taxon>Dikarya</taxon>
        <taxon>Basidiomycota</taxon>
        <taxon>Pucciniomycotina</taxon>
        <taxon>Pucciniomycetes</taxon>
        <taxon>Pucciniales</taxon>
        <taxon>Pucciniaceae</taxon>
        <taxon>Puccinia</taxon>
    </lineage>
</organism>
<dbReference type="Pfam" id="PF01233">
    <property type="entry name" value="NMT"/>
    <property type="match status" value="1"/>
</dbReference>
<dbReference type="Proteomes" id="UP000054564">
    <property type="component" value="Unassembled WGS sequence"/>
</dbReference>
<dbReference type="InterPro" id="IPR022678">
    <property type="entry name" value="NMT_CS"/>
</dbReference>
<dbReference type="InterPro" id="IPR000903">
    <property type="entry name" value="NMT"/>
</dbReference>
<reference evidence="15" key="1">
    <citation type="submission" date="2014-03" db="EMBL/GenBank/DDBJ databases">
        <title>The Genome Sequence of Puccinia striiformis f. sp. tritici PST-78.</title>
        <authorList>
            <consortium name="The Broad Institute Genome Sequencing Platform"/>
            <person name="Cuomo C."/>
            <person name="Hulbert S."/>
            <person name="Chen X."/>
            <person name="Walker B."/>
            <person name="Young S.K."/>
            <person name="Zeng Q."/>
            <person name="Gargeya S."/>
            <person name="Fitzgerald M."/>
            <person name="Haas B."/>
            <person name="Abouelleil A."/>
            <person name="Alvarado L."/>
            <person name="Arachchi H.M."/>
            <person name="Berlin A.M."/>
            <person name="Chapman S.B."/>
            <person name="Goldberg J."/>
            <person name="Griggs A."/>
            <person name="Gujja S."/>
            <person name="Hansen M."/>
            <person name="Howarth C."/>
            <person name="Imamovic A."/>
            <person name="Larimer J."/>
            <person name="McCowan C."/>
            <person name="Montmayeur A."/>
            <person name="Murphy C."/>
            <person name="Neiman D."/>
            <person name="Pearson M."/>
            <person name="Priest M."/>
            <person name="Roberts A."/>
            <person name="Saif S."/>
            <person name="Shea T."/>
            <person name="Sisk P."/>
            <person name="Sykes S."/>
            <person name="Wortman J."/>
            <person name="Nusbaum C."/>
            <person name="Birren B."/>
        </authorList>
    </citation>
    <scope>NUCLEOTIDE SEQUENCE [LARGE SCALE GENOMIC DNA]</scope>
    <source>
        <strain evidence="15">race PST-78</strain>
    </source>
</reference>
<comment type="function">
    <text evidence="9">Adds a myristoyl group to the N-terminal glycine residue of certain cellular proteins.</text>
</comment>
<evidence type="ECO:0000256" key="4">
    <source>
        <dbReference type="ARBA" id="ARBA00012923"/>
    </source>
</evidence>
<comment type="subcellular location">
    <subcellularLocation>
        <location evidence="1">Cytoplasm</location>
    </subcellularLocation>
</comment>
<protein>
    <recommendedName>
        <fullName evidence="5 9">Glycylpeptide N-tetradecanoyltransferase</fullName>
        <ecNumber evidence="4 9">2.3.1.97</ecNumber>
    </recommendedName>
</protein>
<name>A0A0L0UW48_9BASI</name>
<keyword evidence="8 9" id="KW-0012">Acyltransferase</keyword>
<dbReference type="STRING" id="1165861.A0A0L0UW48"/>
<evidence type="ECO:0000256" key="3">
    <source>
        <dbReference type="ARBA" id="ARBA00011245"/>
    </source>
</evidence>
<evidence type="ECO:0000256" key="2">
    <source>
        <dbReference type="ARBA" id="ARBA00009469"/>
    </source>
</evidence>
<keyword evidence="7 9" id="KW-0808">Transferase</keyword>
<dbReference type="FunFam" id="3.40.630.30:FF:000056">
    <property type="entry name" value="Glycylpeptide N-tetradecanoyltransferase"/>
    <property type="match status" value="1"/>
</dbReference>
<evidence type="ECO:0000256" key="8">
    <source>
        <dbReference type="ARBA" id="ARBA00023315"/>
    </source>
</evidence>
<feature type="domain" description="Glycylpeptide N-tetradecanoyltransferase C-terminal" evidence="13">
    <location>
        <begin position="371"/>
        <end position="610"/>
    </location>
</feature>
<comment type="subunit">
    <text evidence="3">Monomer.</text>
</comment>
<keyword evidence="6" id="KW-0963">Cytoplasm</keyword>
<gene>
    <name evidence="14" type="ORF">PSTG_15297</name>
</gene>
<evidence type="ECO:0000256" key="7">
    <source>
        <dbReference type="ARBA" id="ARBA00022679"/>
    </source>
</evidence>
<dbReference type="PANTHER" id="PTHR11377:SF5">
    <property type="entry name" value="GLYCYLPEPTIDE N-TETRADECANOYLTRANSFERASE"/>
    <property type="match status" value="1"/>
</dbReference>